<organism evidence="1 2">
    <name type="scientific">Methanoplanus endosymbiosus</name>
    <dbReference type="NCBI Taxonomy" id="33865"/>
    <lineage>
        <taxon>Archaea</taxon>
        <taxon>Methanobacteriati</taxon>
        <taxon>Methanobacteriota</taxon>
        <taxon>Stenosarchaea group</taxon>
        <taxon>Methanomicrobia</taxon>
        <taxon>Methanomicrobiales</taxon>
        <taxon>Methanomicrobiaceae</taxon>
        <taxon>Methanoplanus</taxon>
    </lineage>
</organism>
<keyword evidence="2" id="KW-1185">Reference proteome</keyword>
<dbReference type="GeneID" id="74308479"/>
<accession>A0A9E7PNF8</accession>
<protein>
    <submittedName>
        <fullName evidence="1">Uncharacterized protein</fullName>
    </submittedName>
</protein>
<gene>
    <name evidence="1" type="ORF">L6E24_12215</name>
</gene>
<dbReference type="Proteomes" id="UP001060368">
    <property type="component" value="Chromosome"/>
</dbReference>
<evidence type="ECO:0000313" key="1">
    <source>
        <dbReference type="EMBL" id="UUX92111.1"/>
    </source>
</evidence>
<dbReference type="AlphaFoldDB" id="A0A9E7PNF8"/>
<proteinExistence type="predicted"/>
<reference evidence="1" key="1">
    <citation type="submission" date="2022-04" db="EMBL/GenBank/DDBJ databases">
        <title>Complete genome of Methanoplanus endosymbiosus DSM 3599.</title>
        <authorList>
            <person name="Chen S.-C."/>
            <person name="You Y.-T."/>
            <person name="Zhou Y.-Z."/>
            <person name="Lai M.-C."/>
        </authorList>
    </citation>
    <scope>NUCLEOTIDE SEQUENCE</scope>
    <source>
        <strain evidence="1">DSM 3599</strain>
    </source>
</reference>
<dbReference type="RefSeq" id="WP_257742263.1">
    <property type="nucleotide sequence ID" value="NZ_CP096115.1"/>
</dbReference>
<dbReference type="KEGG" id="mend:L6E24_12215"/>
<evidence type="ECO:0000313" key="2">
    <source>
        <dbReference type="Proteomes" id="UP001060368"/>
    </source>
</evidence>
<sequence length="182" mass="21059">MCENKAGGTTAVINTTDPEKKNAATVMNYAVKIRDNYLEHAFVFDRNSEHLFSLKGSRWKIQFSHREIMRLFGTVFMHNHPRGGSFSINDIYTACACSMRGMIVVTSSHVYIMMPPEGEEYFSGTIYRDISKCFKIRSCRLPLNLRLSAPDFLWETVARDMDLRYYCMTYEDRPVKASDLIH</sequence>
<name>A0A9E7PNF8_9EURY</name>
<dbReference type="EMBL" id="CP096115">
    <property type="protein sequence ID" value="UUX92111.1"/>
    <property type="molecule type" value="Genomic_DNA"/>
</dbReference>